<evidence type="ECO:0000313" key="4">
    <source>
        <dbReference type="EMBL" id="TQL99621.1"/>
    </source>
</evidence>
<protein>
    <submittedName>
        <fullName evidence="4">BON domain-containing protein</fullName>
    </submittedName>
</protein>
<sequence length="227" mass="24967">MIAGVSVAEVMRDKVVAVRERARFTEIASAMRRFHISSLPVIDSQDRVIGLISNYDLLLGDGGPQNGRSRLLSRLRHRDRCESAGMLATELMSSPAVTVTASTPARDAAREMYRHRIHQLPVVDAVTGRLTGVITRSDLLAVYERPDEDIRGEILFGIIEHTLGMPPGRFEVTVVSGAVTIRGHLERRSAALRLAEAIAHVDGVITVIDHLTFACEDTTPKMPRARL</sequence>
<name>A0A543CRA2_9ACTN</name>
<evidence type="ECO:0000259" key="3">
    <source>
        <dbReference type="PROSITE" id="PS51371"/>
    </source>
</evidence>
<dbReference type="PANTHER" id="PTHR43080:SF29">
    <property type="entry name" value="OS02G0818000 PROTEIN"/>
    <property type="match status" value="1"/>
</dbReference>
<evidence type="ECO:0000256" key="1">
    <source>
        <dbReference type="ARBA" id="ARBA00023122"/>
    </source>
</evidence>
<dbReference type="SMART" id="SM00116">
    <property type="entry name" value="CBS"/>
    <property type="match status" value="2"/>
</dbReference>
<feature type="domain" description="CBS" evidence="3">
    <location>
        <begin position="92"/>
        <end position="150"/>
    </location>
</feature>
<evidence type="ECO:0000313" key="5">
    <source>
        <dbReference type="Proteomes" id="UP000316096"/>
    </source>
</evidence>
<dbReference type="InterPro" id="IPR000644">
    <property type="entry name" value="CBS_dom"/>
</dbReference>
<proteinExistence type="predicted"/>
<dbReference type="SUPFAM" id="SSF54631">
    <property type="entry name" value="CBS-domain pair"/>
    <property type="match status" value="1"/>
</dbReference>
<dbReference type="InterPro" id="IPR051257">
    <property type="entry name" value="Diverse_CBS-Domain"/>
</dbReference>
<feature type="domain" description="CBS" evidence="3">
    <location>
        <begin position="11"/>
        <end position="69"/>
    </location>
</feature>
<keyword evidence="1 2" id="KW-0129">CBS domain</keyword>
<dbReference type="AlphaFoldDB" id="A0A543CRA2"/>
<evidence type="ECO:0000256" key="2">
    <source>
        <dbReference type="PROSITE-ProRule" id="PRU00703"/>
    </source>
</evidence>
<dbReference type="PANTHER" id="PTHR43080">
    <property type="entry name" value="CBS DOMAIN-CONTAINING PROTEIN CBSX3, MITOCHONDRIAL"/>
    <property type="match status" value="1"/>
</dbReference>
<reference evidence="4 5" key="1">
    <citation type="submission" date="2019-06" db="EMBL/GenBank/DDBJ databases">
        <title>Sequencing the genomes of 1000 actinobacteria strains.</title>
        <authorList>
            <person name="Klenk H.-P."/>
        </authorList>
    </citation>
    <scope>NUCLEOTIDE SEQUENCE [LARGE SCALE GENOMIC DNA]</scope>
    <source>
        <strain evidence="4 5">DSM 102200</strain>
    </source>
</reference>
<dbReference type="Pfam" id="PF04972">
    <property type="entry name" value="BON"/>
    <property type="match status" value="1"/>
</dbReference>
<dbReference type="PIRSF" id="PIRSF036990">
    <property type="entry name" value="UCP036990_CBS_BON"/>
    <property type="match status" value="1"/>
</dbReference>
<comment type="caution">
    <text evidence="4">The sequence shown here is derived from an EMBL/GenBank/DDBJ whole genome shotgun (WGS) entry which is preliminary data.</text>
</comment>
<dbReference type="PROSITE" id="PS51371">
    <property type="entry name" value="CBS"/>
    <property type="match status" value="2"/>
</dbReference>
<organism evidence="4 5">
    <name type="scientific">Actinoallomurus bryophytorum</name>
    <dbReference type="NCBI Taxonomy" id="1490222"/>
    <lineage>
        <taxon>Bacteria</taxon>
        <taxon>Bacillati</taxon>
        <taxon>Actinomycetota</taxon>
        <taxon>Actinomycetes</taxon>
        <taxon>Streptosporangiales</taxon>
        <taxon>Thermomonosporaceae</taxon>
        <taxon>Actinoallomurus</taxon>
    </lineage>
</organism>
<dbReference type="Gene3D" id="3.10.580.10">
    <property type="entry name" value="CBS-domain"/>
    <property type="match status" value="1"/>
</dbReference>
<dbReference type="InterPro" id="IPR007055">
    <property type="entry name" value="BON_dom"/>
</dbReference>
<dbReference type="Proteomes" id="UP000316096">
    <property type="component" value="Unassembled WGS sequence"/>
</dbReference>
<dbReference type="Pfam" id="PF00571">
    <property type="entry name" value="CBS"/>
    <property type="match status" value="2"/>
</dbReference>
<gene>
    <name evidence="4" type="ORF">FB559_5317</name>
</gene>
<dbReference type="EMBL" id="VFOZ01000001">
    <property type="protein sequence ID" value="TQL99621.1"/>
    <property type="molecule type" value="Genomic_DNA"/>
</dbReference>
<dbReference type="InterPro" id="IPR017080">
    <property type="entry name" value="UCP036990_CBS_BON"/>
</dbReference>
<accession>A0A543CRA2</accession>
<dbReference type="InterPro" id="IPR046342">
    <property type="entry name" value="CBS_dom_sf"/>
</dbReference>
<keyword evidence="5" id="KW-1185">Reference proteome</keyword>